<dbReference type="RefSeq" id="XP_002113708.1">
    <property type="nucleotide sequence ID" value="XM_002113672.1"/>
</dbReference>
<protein>
    <submittedName>
        <fullName evidence="1">Uncharacterized protein</fullName>
    </submittedName>
</protein>
<dbReference type="PANTHER" id="PTHR34487">
    <property type="entry name" value="ACYL-ACP THIOESTERASE"/>
    <property type="match status" value="1"/>
</dbReference>
<organism evidence="1 2">
    <name type="scientific">Trichoplax adhaerens</name>
    <name type="common">Trichoplax reptans</name>
    <dbReference type="NCBI Taxonomy" id="10228"/>
    <lineage>
        <taxon>Eukaryota</taxon>
        <taxon>Metazoa</taxon>
        <taxon>Placozoa</taxon>
        <taxon>Uniplacotomia</taxon>
        <taxon>Trichoplacea</taxon>
        <taxon>Trichoplacidae</taxon>
        <taxon>Trichoplax</taxon>
    </lineage>
</organism>
<dbReference type="OrthoDB" id="5975054at2759"/>
<dbReference type="PhylomeDB" id="B3RZD6"/>
<dbReference type="EMBL" id="DS985246">
    <property type="protein sequence ID" value="EDV24182.1"/>
    <property type="molecule type" value="Genomic_DNA"/>
</dbReference>
<dbReference type="Gene3D" id="3.10.129.10">
    <property type="entry name" value="Hotdog Thioesterase"/>
    <property type="match status" value="1"/>
</dbReference>
<keyword evidence="2" id="KW-1185">Reference proteome</keyword>
<reference evidence="1 2" key="1">
    <citation type="journal article" date="2008" name="Nature">
        <title>The Trichoplax genome and the nature of placozoans.</title>
        <authorList>
            <person name="Srivastava M."/>
            <person name="Begovic E."/>
            <person name="Chapman J."/>
            <person name="Putnam N.H."/>
            <person name="Hellsten U."/>
            <person name="Kawashima T."/>
            <person name="Kuo A."/>
            <person name="Mitros T."/>
            <person name="Salamov A."/>
            <person name="Carpenter M.L."/>
            <person name="Signorovitch A.Y."/>
            <person name="Moreno M.A."/>
            <person name="Kamm K."/>
            <person name="Grimwood J."/>
            <person name="Schmutz J."/>
            <person name="Shapiro H."/>
            <person name="Grigoriev I.V."/>
            <person name="Buss L.W."/>
            <person name="Schierwater B."/>
            <person name="Dellaporta S.L."/>
            <person name="Rokhsar D.S."/>
        </authorList>
    </citation>
    <scope>NUCLEOTIDE SEQUENCE [LARGE SCALE GENOMIC DNA]</scope>
    <source>
        <strain evidence="1 2">Grell-BS-1999</strain>
    </source>
</reference>
<dbReference type="eggNOG" id="ENOG502TEZX">
    <property type="taxonomic scope" value="Eukaryota"/>
</dbReference>
<dbReference type="InParanoid" id="B3RZD6"/>
<evidence type="ECO:0000313" key="2">
    <source>
        <dbReference type="Proteomes" id="UP000009022"/>
    </source>
</evidence>
<name>B3RZD6_TRIAD</name>
<proteinExistence type="predicted"/>
<gene>
    <name evidence="1" type="ORF">TRIADDRAFT_57413</name>
</gene>
<evidence type="ECO:0000313" key="1">
    <source>
        <dbReference type="EMBL" id="EDV24182.1"/>
    </source>
</evidence>
<dbReference type="CTD" id="6754921"/>
<sequence length="382" mass="43845">MSNTKQVHITQYLCFAMSAIKHAIASKFNDGYIQFMDKTWYSKAIYFKLDYHSPAYVNENLTVKSWSDASNNRINCQIMRDNDCLSTFSISFNPDLKYIPGLLPLALDVVNYDLFTITYNLDNFFHYRDRFNQPDLCKFIFAYAETLGTSVRYGIWDIPKLLSGTKGSMVLIANQCTIDPVFYTMDPDASSRLSLQLTSISNRSFISTYEIIDNQTEKVMHRTDSITVFLKDGKPEVFPDSFKETLLRKVPFKISAEKPQPLFDSIPSSHYTYHRKVRFSDLDFNDHAGYANLATFCMDAASNAISSKSSAYKLDFGQDFNPSCVRQINFVCRSQLFPDDEFAVDTWQGSENNTLYFNVRQGNKMICQSEIVIDPQSICRSN</sequence>
<dbReference type="SUPFAM" id="SSF54637">
    <property type="entry name" value="Thioesterase/thiol ester dehydrase-isomerase"/>
    <property type="match status" value="1"/>
</dbReference>
<dbReference type="InterPro" id="IPR029069">
    <property type="entry name" value="HotDog_dom_sf"/>
</dbReference>
<dbReference type="GeneID" id="6754921"/>
<dbReference type="Proteomes" id="UP000009022">
    <property type="component" value="Unassembled WGS sequence"/>
</dbReference>
<dbReference type="PANTHER" id="PTHR34487:SF1">
    <property type="entry name" value="ACYL-ACP THIOESTERASE"/>
    <property type="match status" value="1"/>
</dbReference>
<dbReference type="AlphaFoldDB" id="B3RZD6"/>
<dbReference type="HOGENOM" id="CLU_041842_0_0_1"/>
<accession>B3RZD6</accession>
<dbReference type="KEGG" id="tad:TRIADDRAFT_57413"/>